<accession>T0CKC2</accession>
<dbReference type="eggNOG" id="COG0456">
    <property type="taxonomic scope" value="Bacteria"/>
</dbReference>
<reference evidence="2" key="1">
    <citation type="journal article" date="2022" name="G3 (Bethesda)">
        <title>Unveiling the complete genome sequence of Alicyclobacillus acidoterrestris DSM 3922T, a taint-producing strain.</title>
        <authorList>
            <person name="Leonardo I.C."/>
            <person name="Barreto Crespo M.T."/>
            <person name="Gaspar F.B."/>
        </authorList>
    </citation>
    <scope>NUCLEOTIDE SEQUENCE [LARGE SCALE GENOMIC DNA]</scope>
    <source>
        <strain evidence="2">DSM 3922</strain>
    </source>
</reference>
<accession>A0A9E7CVB0</accession>
<protein>
    <submittedName>
        <fullName evidence="1">GNAT family N-acetyltransferase</fullName>
    </submittedName>
</protein>
<dbReference type="InterPro" id="IPR000182">
    <property type="entry name" value="GNAT_dom"/>
</dbReference>
<dbReference type="CDD" id="cd04301">
    <property type="entry name" value="NAT_SF"/>
    <property type="match status" value="1"/>
</dbReference>
<name>T0CKC2_ALIAG</name>
<keyword evidence="2" id="KW-1185">Reference proteome</keyword>
<proteinExistence type="predicted"/>
<dbReference type="KEGG" id="aaco:K1I37_15620"/>
<sequence>MIFESKDFYVDAVDPIDIQEIANVYNSNPEFLMRHTGRDRVTHPWIRNELAAMKGAGFVSGKIVEKLSRDIVGVIDFQVAKESYLSLLMLHAQAKNRGYGRQLYEAFEFYACRHQSTQIRLDVVTDYNDAVLRFWSKSGFHRYKDIELDWAGVVLPAVVMKKDLRPPELR</sequence>
<dbReference type="PROSITE" id="PS51186">
    <property type="entry name" value="GNAT"/>
    <property type="match status" value="1"/>
</dbReference>
<dbReference type="RefSeq" id="WP_021294904.1">
    <property type="nucleotide sequence ID" value="NZ_AURB01000023.1"/>
</dbReference>
<dbReference type="Proteomes" id="UP000829401">
    <property type="component" value="Chromosome"/>
</dbReference>
<evidence type="ECO:0000313" key="1">
    <source>
        <dbReference type="EMBL" id="UNO48098.1"/>
    </source>
</evidence>
<dbReference type="Gene3D" id="3.40.630.30">
    <property type="match status" value="1"/>
</dbReference>
<dbReference type="SUPFAM" id="SSF55729">
    <property type="entry name" value="Acyl-CoA N-acyltransferases (Nat)"/>
    <property type="match status" value="1"/>
</dbReference>
<dbReference type="STRING" id="1356854.N007_19000"/>
<organism evidence="1 2">
    <name type="scientific">Alicyclobacillus acidoterrestris (strain ATCC 49025 / DSM 3922 / CIP 106132 / NCIMB 13137 / GD3B)</name>
    <dbReference type="NCBI Taxonomy" id="1356854"/>
    <lineage>
        <taxon>Bacteria</taxon>
        <taxon>Bacillati</taxon>
        <taxon>Bacillota</taxon>
        <taxon>Bacilli</taxon>
        <taxon>Bacillales</taxon>
        <taxon>Alicyclobacillaceae</taxon>
        <taxon>Alicyclobacillus</taxon>
    </lineage>
</organism>
<evidence type="ECO:0000313" key="2">
    <source>
        <dbReference type="Proteomes" id="UP000829401"/>
    </source>
</evidence>
<dbReference type="OrthoDB" id="9782266at2"/>
<gene>
    <name evidence="1" type="ORF">K1I37_15620</name>
</gene>
<dbReference type="InterPro" id="IPR016181">
    <property type="entry name" value="Acyl_CoA_acyltransferase"/>
</dbReference>
<dbReference type="AlphaFoldDB" id="T0CKC2"/>
<dbReference type="EMBL" id="CP080467">
    <property type="protein sequence ID" value="UNO48098.1"/>
    <property type="molecule type" value="Genomic_DNA"/>
</dbReference>
<dbReference type="GO" id="GO:0016747">
    <property type="term" value="F:acyltransferase activity, transferring groups other than amino-acyl groups"/>
    <property type="evidence" value="ECO:0007669"/>
    <property type="project" value="InterPro"/>
</dbReference>
<dbReference type="Pfam" id="PF00583">
    <property type="entry name" value="Acetyltransf_1"/>
    <property type="match status" value="1"/>
</dbReference>